<evidence type="ECO:0000313" key="4">
    <source>
        <dbReference type="Proteomes" id="UP000039021"/>
    </source>
</evidence>
<accession>A0A654TPL8</accession>
<protein>
    <submittedName>
        <fullName evidence="2">Uncharacterized protein</fullName>
    </submittedName>
</protein>
<reference evidence="3" key="1">
    <citation type="submission" date="2015-03" db="EMBL/GenBank/DDBJ databases">
        <authorList>
            <consortium name="Pathogen Informatics"/>
            <person name="Murphy D."/>
        </authorList>
    </citation>
    <scope>NUCLEOTIDE SEQUENCE</scope>
    <source>
        <strain evidence="3">N09902308</strain>
    </source>
</reference>
<evidence type="ECO:0000313" key="3">
    <source>
        <dbReference type="EMBL" id="COX32913.1"/>
    </source>
</evidence>
<sequence length="114" mass="11579">MWATLPRQLSTRWVVSPTAKEPAKTAVGAITTWAPGSNSRSQATRGNVHSGAAVSFQDSSHASDRVRPVSSAGAIRTPAMSNQAGPAAGWAGWGPKRSVPGGASGGNQVTQPCA</sequence>
<evidence type="ECO:0000256" key="1">
    <source>
        <dbReference type="SAM" id="MobiDB-lite"/>
    </source>
</evidence>
<reference evidence="4 5" key="2">
    <citation type="submission" date="2015-03" db="EMBL/GenBank/DDBJ databases">
        <authorList>
            <consortium name="Pathogen Informatics"/>
        </authorList>
    </citation>
    <scope>NUCLEOTIDE SEQUENCE [LARGE SCALE GENOMIC DNA]</scope>
    <source>
        <strain evidence="2 5">H09601792</strain>
        <strain evidence="4">N09902308</strain>
    </source>
</reference>
<dbReference type="EMBL" id="CSBK01000380">
    <property type="protein sequence ID" value="COX32913.1"/>
    <property type="molecule type" value="Genomic_DNA"/>
</dbReference>
<dbReference type="Proteomes" id="UP000046947">
    <property type="component" value="Unassembled WGS sequence"/>
</dbReference>
<feature type="compositionally biased region" description="Low complexity" evidence="1">
    <location>
        <begin position="84"/>
        <end position="95"/>
    </location>
</feature>
<evidence type="ECO:0000313" key="5">
    <source>
        <dbReference type="Proteomes" id="UP000046947"/>
    </source>
</evidence>
<gene>
    <name evidence="2" type="ORF">ERS007688_02678</name>
    <name evidence="3" type="ORF">ERS007739_01091</name>
</gene>
<feature type="region of interest" description="Disordered" evidence="1">
    <location>
        <begin position="32"/>
        <end position="114"/>
    </location>
</feature>
<evidence type="ECO:0000313" key="2">
    <source>
        <dbReference type="EMBL" id="CFE58212.1"/>
    </source>
</evidence>
<proteinExistence type="predicted"/>
<feature type="compositionally biased region" description="Polar residues" evidence="1">
    <location>
        <begin position="34"/>
        <end position="47"/>
    </location>
</feature>
<dbReference type="Proteomes" id="UP000039021">
    <property type="component" value="Unassembled WGS sequence"/>
</dbReference>
<organism evidence="2 5">
    <name type="scientific">Mycobacterium tuberculosis</name>
    <dbReference type="NCBI Taxonomy" id="1773"/>
    <lineage>
        <taxon>Bacteria</taxon>
        <taxon>Bacillati</taxon>
        <taxon>Actinomycetota</taxon>
        <taxon>Actinomycetes</taxon>
        <taxon>Mycobacteriales</taxon>
        <taxon>Mycobacteriaceae</taxon>
        <taxon>Mycobacterium</taxon>
        <taxon>Mycobacterium tuberculosis complex</taxon>
    </lineage>
</organism>
<name>A0A654TPL8_MYCTX</name>
<dbReference type="AlphaFoldDB" id="A0A654TPL8"/>
<dbReference type="EMBL" id="CFOH01000476">
    <property type="protein sequence ID" value="CFE58212.1"/>
    <property type="molecule type" value="Genomic_DNA"/>
</dbReference>